<keyword evidence="2" id="KW-1185">Reference proteome</keyword>
<dbReference type="STRING" id="52670.A0A2I4CIH4"/>
<dbReference type="RefSeq" id="XP_013879778.1">
    <property type="nucleotide sequence ID" value="XM_014024324.1"/>
</dbReference>
<feature type="compositionally biased region" description="Low complexity" evidence="1">
    <location>
        <begin position="1183"/>
        <end position="1194"/>
    </location>
</feature>
<organism evidence="2 3">
    <name type="scientific">Austrofundulus limnaeus</name>
    <name type="common">Annual killifish</name>
    <dbReference type="NCBI Taxonomy" id="52670"/>
    <lineage>
        <taxon>Eukaryota</taxon>
        <taxon>Metazoa</taxon>
        <taxon>Chordata</taxon>
        <taxon>Craniata</taxon>
        <taxon>Vertebrata</taxon>
        <taxon>Euteleostomi</taxon>
        <taxon>Actinopterygii</taxon>
        <taxon>Neopterygii</taxon>
        <taxon>Teleostei</taxon>
        <taxon>Neoteleostei</taxon>
        <taxon>Acanthomorphata</taxon>
        <taxon>Ovalentaria</taxon>
        <taxon>Atherinomorphae</taxon>
        <taxon>Cyprinodontiformes</taxon>
        <taxon>Rivulidae</taxon>
        <taxon>Austrofundulus</taxon>
    </lineage>
</organism>
<feature type="compositionally biased region" description="Basic and acidic residues" evidence="1">
    <location>
        <begin position="1835"/>
        <end position="1855"/>
    </location>
</feature>
<accession>A0A2I4CIH4</accession>
<feature type="compositionally biased region" description="Pro residues" evidence="1">
    <location>
        <begin position="1051"/>
        <end position="1062"/>
    </location>
</feature>
<dbReference type="GO" id="GO:0030154">
    <property type="term" value="P:cell differentiation"/>
    <property type="evidence" value="ECO:0007669"/>
    <property type="project" value="TreeGrafter"/>
</dbReference>
<feature type="compositionally biased region" description="Pro residues" evidence="1">
    <location>
        <begin position="1165"/>
        <end position="1182"/>
    </location>
</feature>
<feature type="compositionally biased region" description="Basic and acidic residues" evidence="1">
    <location>
        <begin position="856"/>
        <end position="867"/>
    </location>
</feature>
<name>A0A2I4CIH4_AUSLI</name>
<feature type="compositionally biased region" description="Low complexity" evidence="1">
    <location>
        <begin position="581"/>
        <end position="599"/>
    </location>
</feature>
<feature type="region of interest" description="Disordered" evidence="1">
    <location>
        <begin position="1091"/>
        <end position="1132"/>
    </location>
</feature>
<dbReference type="PANTHER" id="PTHR23039">
    <property type="entry name" value="NANCE-HORAN SYNDROME PROTEIN"/>
    <property type="match status" value="1"/>
</dbReference>
<feature type="compositionally biased region" description="Polar residues" evidence="1">
    <location>
        <begin position="67"/>
        <end position="77"/>
    </location>
</feature>
<feature type="region of interest" description="Disordered" evidence="1">
    <location>
        <begin position="1893"/>
        <end position="1929"/>
    </location>
</feature>
<feature type="compositionally biased region" description="Polar residues" evidence="1">
    <location>
        <begin position="840"/>
        <end position="851"/>
    </location>
</feature>
<feature type="compositionally biased region" description="Polar residues" evidence="1">
    <location>
        <begin position="1654"/>
        <end position="1664"/>
    </location>
</feature>
<evidence type="ECO:0000313" key="2">
    <source>
        <dbReference type="Proteomes" id="UP000192220"/>
    </source>
</evidence>
<dbReference type="PRINTS" id="PR01217">
    <property type="entry name" value="PRICHEXTENSN"/>
</dbReference>
<feature type="region of interest" description="Disordered" evidence="1">
    <location>
        <begin position="1051"/>
        <end position="1076"/>
    </location>
</feature>
<feature type="region of interest" description="Disordered" evidence="1">
    <location>
        <begin position="1399"/>
        <end position="1443"/>
    </location>
</feature>
<feature type="compositionally biased region" description="Polar residues" evidence="1">
    <location>
        <begin position="1320"/>
        <end position="1360"/>
    </location>
</feature>
<evidence type="ECO:0000313" key="3">
    <source>
        <dbReference type="RefSeq" id="XP_013879778.1"/>
    </source>
</evidence>
<proteinExistence type="predicted"/>
<feature type="region of interest" description="Disordered" evidence="1">
    <location>
        <begin position="1717"/>
        <end position="1770"/>
    </location>
</feature>
<feature type="compositionally biased region" description="Basic and acidic residues" evidence="1">
    <location>
        <begin position="1412"/>
        <end position="1438"/>
    </location>
</feature>
<protein>
    <submittedName>
        <fullName evidence="3">NHS-like protein 1 isoform X1</fullName>
    </submittedName>
</protein>
<feature type="compositionally biased region" description="Basic residues" evidence="1">
    <location>
        <begin position="1727"/>
        <end position="1737"/>
    </location>
</feature>
<dbReference type="Pfam" id="PF15273">
    <property type="entry name" value="NHS"/>
    <property type="match status" value="2"/>
</dbReference>
<dbReference type="PANTHER" id="PTHR23039:SF3">
    <property type="entry name" value="NHS-LIKE PROTEIN 1"/>
    <property type="match status" value="1"/>
</dbReference>
<feature type="compositionally biased region" description="Polar residues" evidence="1">
    <location>
        <begin position="878"/>
        <end position="923"/>
    </location>
</feature>
<feature type="compositionally biased region" description="Low complexity" evidence="1">
    <location>
        <begin position="1750"/>
        <end position="1764"/>
    </location>
</feature>
<feature type="region of interest" description="Disordered" evidence="1">
    <location>
        <begin position="1643"/>
        <end position="1664"/>
    </location>
</feature>
<dbReference type="InterPro" id="IPR024845">
    <property type="entry name" value="NHS-like"/>
</dbReference>
<feature type="region of interest" description="Disordered" evidence="1">
    <location>
        <begin position="457"/>
        <end position="477"/>
    </location>
</feature>
<feature type="compositionally biased region" description="Polar residues" evidence="1">
    <location>
        <begin position="462"/>
        <end position="473"/>
    </location>
</feature>
<feature type="region of interest" description="Disordered" evidence="1">
    <location>
        <begin position="67"/>
        <end position="86"/>
    </location>
</feature>
<feature type="compositionally biased region" description="Polar residues" evidence="1">
    <location>
        <begin position="600"/>
        <end position="615"/>
    </location>
</feature>
<dbReference type="OrthoDB" id="8879562at2759"/>
<feature type="compositionally biased region" description="Pro residues" evidence="1">
    <location>
        <begin position="993"/>
        <end position="1009"/>
    </location>
</feature>
<feature type="region of interest" description="Disordered" evidence="1">
    <location>
        <begin position="1311"/>
        <end position="1360"/>
    </location>
</feature>
<feature type="region of interest" description="Disordered" evidence="1">
    <location>
        <begin position="840"/>
        <end position="925"/>
    </location>
</feature>
<feature type="compositionally biased region" description="Low complexity" evidence="1">
    <location>
        <begin position="970"/>
        <end position="990"/>
    </location>
</feature>
<feature type="region of interest" description="Disordered" evidence="1">
    <location>
        <begin position="1820"/>
        <end position="1856"/>
    </location>
</feature>
<feature type="compositionally biased region" description="Polar residues" evidence="1">
    <location>
        <begin position="1971"/>
        <end position="1985"/>
    </location>
</feature>
<feature type="compositionally biased region" description="Low complexity" evidence="1">
    <location>
        <begin position="1010"/>
        <end position="1021"/>
    </location>
</feature>
<feature type="region of interest" description="Disordered" evidence="1">
    <location>
        <begin position="261"/>
        <end position="291"/>
    </location>
</feature>
<dbReference type="Proteomes" id="UP000192220">
    <property type="component" value="Unplaced"/>
</dbReference>
<feature type="region of interest" description="Disordered" evidence="1">
    <location>
        <begin position="749"/>
        <end position="781"/>
    </location>
</feature>
<feature type="compositionally biased region" description="Polar residues" evidence="1">
    <location>
        <begin position="1501"/>
        <end position="1512"/>
    </location>
</feature>
<feature type="compositionally biased region" description="Basic and acidic residues" evidence="1">
    <location>
        <begin position="1491"/>
        <end position="1500"/>
    </location>
</feature>
<gene>
    <name evidence="3" type="primary">LOC106529020</name>
</gene>
<dbReference type="InParanoid" id="A0A2I4CIH4"/>
<dbReference type="GeneID" id="106529020"/>
<feature type="region of interest" description="Disordered" evidence="1">
    <location>
        <begin position="578"/>
        <end position="615"/>
    </location>
</feature>
<feature type="compositionally biased region" description="Pro residues" evidence="1">
    <location>
        <begin position="1108"/>
        <end position="1124"/>
    </location>
</feature>
<evidence type="ECO:0000256" key="1">
    <source>
        <dbReference type="SAM" id="MobiDB-lite"/>
    </source>
</evidence>
<feature type="compositionally biased region" description="Low complexity" evidence="1">
    <location>
        <begin position="1145"/>
        <end position="1157"/>
    </location>
</feature>
<feature type="region of interest" description="Disordered" evidence="1">
    <location>
        <begin position="950"/>
        <end position="1033"/>
    </location>
</feature>
<feature type="region of interest" description="Disordered" evidence="1">
    <location>
        <begin position="1145"/>
        <end position="1194"/>
    </location>
</feature>
<sequence>MISYVECLSGEGVGAGVTSHCWNRRPDEELDELLPGKMAILQPKMEGSLRRRLLSAKIHQQQNAMLGLNTSGTNRPGSPSGDRKPHVQCPGNVPWQLPPHPNVHPSLAPEAHGKFLLIPEVHGKPQKQFPSLQVQRPSCSVLTHRRRTSSCPPSPEPRPGYGLPAASYLSITNPSKGPEVSPQYCYQPTKRHRFFSFRCYKEKSSTREALMTTPLLQKGDGDSKWSVHYTSQKPQHGLSFIPGKRRSGSSDDLQACNELTQQSCSHPPSPSFSPFTGLDQSESRKHRRWRTQSRKMRSRVLDFFSQSCFSVCFKFSLWRRKASGSSDEDERFFLNNPRPMTPLVLNQVGLTSGWDELASPNNSSFDAEMDPFHRLPTPEEKMRQQADAVTADIVPINVTGESFDRQASFRRALSNTDSLTRRPHQLSRRKTVSVIEDAVIPKPLVSVELPGQFSTVGRPASSCCTSSDQQMNSKVDDEEIEKIKKEGLLFTRRIRAPKGEGMSSLMASLTTSPHVNKHPISCHSSSSDIHSLPHLATNFSPSSEVSSVSASSSNSQLQDLQDFPNNFLPSLPFDTRTRVVPQSPSSSSAFCPSSPVNSSIPNMPSQFQPEWSPNNSPYNETSFSSHYLSSSSIADSVSQFSYQALDDQTASGQNAQSFCDCDSINEESWSYRPLSPNSSIYSGITQNTGGGSEESWNCDPLLSSGRSTPSCADNNSIYSEKIKSPLLKHEKRKSSTSSFYYGTINRSISLRKSKNPPPPPMRSDSLKRRTGCNKASCSSTSPWLDRSHVDRNTLYTSTSPPQAFYDPWVPRSNIRRWQSGLNCGTVTTFESLSLNSQTKTCTESLPSNNPLSPECHVLDSEAPSSKDEELELPLDQPTPDSSATGLQRLASPSSGYSSQSNTPTPGTPVSSPLNPSSPFTSSGAFLLPSTSPLLTSCSSSLLLSPAAFSLPRTRSHGGSRPKPPVPQRKSSLISSFSSLSSLSYPTSSDSLPRHPPNPPPPSLPLPQSSPPLSEFCLSTPNSSPPSPSLPQFTTPASGLCLFTPLSVISNPHPPLSPPPLPELPSSFLPTPPPAPPLPKIGLPAVLSFNKLPGPPPPLLSPLPTSSLPMPPILPPSVRPPPPPYSYAVSRRSHHTLDSTVPSALYPLVTSLPPSSSSDFTDKPDLPPPPPLPPSPPPLPFPSKPSTSFFSSSSPNMSPRSPCLLITDQALQCIKLRSVKNQKIPQSNGNPTEAKLHTQVSISGKDSNQSEDGQLNCTVLGEVIVDCLNTDSELSGPGEEHIDTVAGREESALLVNFQSPVSNEVKQQELDYYDKRESESENANESGDSNLQRLHGSSANQKEHGTQLNKEMPQTTQFNGQQREDSDMYLTLENVQVSSPESPWAKLGHDADKYQINTNFQTFSSEQPPKPFKTTERLKENKARLSESKKESEKDEKNKSQIQSPCVVDRVSTIVVQHNNKDLKSRSSGRLNSPEKPVPPKKSDLCVLGPKAKREPGRSKSPESSTGLNNQSQLSIDSLDTRFLTHLTKSKQLPKQLTSTCVLSALPERSFNSIHSLASSPQHQKPQILQKKPDLSLTSHKTPFASKTTASGLNGTTGTTSILQTQNTVRTSSTLETVCNTNKRNPEETCSTPQNLKICGAHDQSGTVGVDPSQVPETTSTSAEGTQAVAPDHNYFGIIESKLQDEKNTYHMRTMSSSLDEEEEEQERVKKRVKRTTVMMKTSPSKKDKAKKRHKRLGKQLLMIPPKMEPSSSMSSSTSSSSSSSENEQDVKIYRLERLRTMKVCDQETSDSEGCCSLIGESRFSLSSVLSTENLQGELSLPDLLIKEPDEEEEEQGKSEASRRVKELKETNRPSNDDVFVSISADQMFASGHPRTTEDLFAIIHRSKRKMLGRRDLDEEKLSVSSSSSPPETPTDHSSHLTRPAPFISHRSARSERFKALLLRKGSRVDPSSRISAVERLRVIQPPPPAANIQTSPPLPTPNQLKPGNPSCEAEHTSRPVHLSIDVPELPTSPCSLSMMFDWRRRDLMHNHLFLTSNSLYPFFVFTSSHVRPRSLTPPCSASHRFAARCSLISAPMTAIFEGEEEDEEVLVDAPGGSGNSSIRLV</sequence>
<reference evidence="3" key="1">
    <citation type="submission" date="2025-08" db="UniProtKB">
        <authorList>
            <consortium name="RefSeq"/>
        </authorList>
    </citation>
    <scope>IDENTIFICATION</scope>
    <source>
        <strain evidence="3">Quisiro</strain>
        <tissue evidence="3">Liver</tissue>
    </source>
</reference>
<feature type="region of interest" description="Disordered" evidence="1">
    <location>
        <begin position="1457"/>
        <end position="1512"/>
    </location>
</feature>
<feature type="region of interest" description="Disordered" evidence="1">
    <location>
        <begin position="1966"/>
        <end position="1998"/>
    </location>
</feature>
<dbReference type="KEGG" id="alim:106529020"/>